<gene>
    <name evidence="2" type="ORF">HK100_009462</name>
</gene>
<reference evidence="2" key="1">
    <citation type="submission" date="2020-05" db="EMBL/GenBank/DDBJ databases">
        <title>Phylogenomic resolution of chytrid fungi.</title>
        <authorList>
            <person name="Stajich J.E."/>
            <person name="Amses K."/>
            <person name="Simmons R."/>
            <person name="Seto K."/>
            <person name="Myers J."/>
            <person name="Bonds A."/>
            <person name="Quandt C.A."/>
            <person name="Barry K."/>
            <person name="Liu P."/>
            <person name="Grigoriev I."/>
            <person name="Longcore J.E."/>
            <person name="James T.Y."/>
        </authorList>
    </citation>
    <scope>NUCLEOTIDE SEQUENCE</scope>
    <source>
        <strain evidence="2">JEL0513</strain>
    </source>
</reference>
<feature type="compositionally biased region" description="Low complexity" evidence="1">
    <location>
        <begin position="242"/>
        <end position="267"/>
    </location>
</feature>
<organism evidence="2 3">
    <name type="scientific">Physocladia obscura</name>
    <dbReference type="NCBI Taxonomy" id="109957"/>
    <lineage>
        <taxon>Eukaryota</taxon>
        <taxon>Fungi</taxon>
        <taxon>Fungi incertae sedis</taxon>
        <taxon>Chytridiomycota</taxon>
        <taxon>Chytridiomycota incertae sedis</taxon>
        <taxon>Chytridiomycetes</taxon>
        <taxon>Chytridiales</taxon>
        <taxon>Chytriomycetaceae</taxon>
        <taxon>Physocladia</taxon>
    </lineage>
</organism>
<dbReference type="SMART" id="SM01301">
    <property type="entry name" value="PTPlike_phytase"/>
    <property type="match status" value="3"/>
</dbReference>
<feature type="region of interest" description="Disordered" evidence="1">
    <location>
        <begin position="1"/>
        <end position="20"/>
    </location>
</feature>
<dbReference type="SUPFAM" id="SSF52799">
    <property type="entry name" value="(Phosphotyrosine protein) phosphatases II"/>
    <property type="match status" value="3"/>
</dbReference>
<dbReference type="Proteomes" id="UP001211907">
    <property type="component" value="Unassembled WGS sequence"/>
</dbReference>
<evidence type="ECO:0000313" key="3">
    <source>
        <dbReference type="Proteomes" id="UP001211907"/>
    </source>
</evidence>
<sequence length="1581" mass="178143">MSQTPERPFSTNRPPLASFPVASTLNTRNVFIGTRSASASMSSSLDTAKGIINTNNDNNNNNNSNYNSITNGSAPVPVSLSPSIANFESGPRRRSFGSRSDLAQLLAMRATPSPSPSHSPNNNNRLSSYKSQSPHQQQQQSNQQSNANQQIQQLEKQHQSHLSHLHAQRSQPRVVGLARVYSAAHASPSPNASSENITNVYGTLDTEGQSPPSTSASHYLPRHPLNPSASDANLFERSHLHSFNFNNTNNSNKNTDKNNNNPTLTLSQPPPNPLQQLAAITTSVVRNRTGAVLARSTIIKSDLFDKSVNMNLDFHLQGAPNFRMTEYNICGVAQPTASGIATILTLLKSNPEARSKKTTLFICAREEPVIYINWRPFVLRDADSPFQNIKTFQGISGARLEQLEARLKEDIVRESKKHGNMFLAHDEIEYGRIVPSWVAIEDIMTTKDVFTALQAKNFRVVYHRIPISPEQSPEDKYLDEYVAAIKLCHRDDYVVFNCGMGVGRTTFAMTVAMILRRTRQMAETEPDIITPGGSWLDTLSSSSESSTEPFFVDETDRQNRAMLRLVYILERGLSNNINPRSAIDWAMARGPLIEDLKNAVLGNYQYIQLLTSLLHRGTESKRILDEAIDKCDVMINLREVILLHRVQYSNTGDAQILEKALGCLERYFFLLSFCSYVIESSDLALDTTFFQWLDGRQEIRRMMDSITKRGMRLQVFKPVEDLSLFSNEGQGHMYMGRHRPMANELESFVMKWRHGSVLVQHTILKVDQWVTESQETPALIDGTLNFRKIPNWSVYGVAQPTIQGLVNIMKALTATDGSVNPSIHSKKAVCWINLREEPICYVNGQAYVLRDKNFTLRNTKAYSGIASSRLEDIEIQLKEDVISELRTFESKILIHTETAENIIHPVWEECTPEYVLTAREVVELLTNEGYPIEYYRVPLTAERAPDPAEMDDLVHIFSSIDLQNTAIVLNCQVGLGRSTVGTIVASLVLDWLKGLKSSDNLNASILTDKPSANFKAPLKPLNYQVIHALIRVIRNGASCRRWVDQTIDGCSTQNYHIREAIEIWRKVAESESNESQRRRAVRKGLACLRRYFSLIAFAAYLDSKSNHTEGSELESFKNWVSGHQEFETMLEEMEQGGFKSLVPVEHLMPGDGIALTNEVINVVDGRNGAVLAKHTILKVDVFPGAQKLSLLERVDGAPNYRKISLLDILNSIGYYPKTHSVDGRSVYGIGMPTTDAIKNTLNRCNAGPGGTVKVLWTSLREEPVIYVKGRPFVLRLFQEPMKNLETTGIIRERVEQMEEQMKSDCKAELERYGGRLLLHDEEMIGSGFSIVPIWETCSVDDIKTSLEIYQSIIAENYRVDYKRVPITDEQAPIPAVFDELVERLTGLEEKSEAVFNCQMGRGRTTTGIVISCLLQMIVGNKDLLHNPSFLFPNELAVSPTPFGPSGIMTEMDSDRERYNAGEYKIILQLVAALDHGRLAKKLTDRAIDKCEHLQNLRIAIYDYKLRLNALEENTQKWLALKAISLNYLMRYFYLIVFAEYLIEEVSETAEWPAKPKQTFTKWLEDRREILNIGKLKSQTLE</sequence>
<evidence type="ECO:0000313" key="2">
    <source>
        <dbReference type="EMBL" id="KAJ3127930.1"/>
    </source>
</evidence>
<dbReference type="InterPro" id="IPR029021">
    <property type="entry name" value="Prot-tyrosine_phosphatase-like"/>
</dbReference>
<name>A0AAD5T3Z0_9FUNG</name>
<evidence type="ECO:0000256" key="1">
    <source>
        <dbReference type="SAM" id="MobiDB-lite"/>
    </source>
</evidence>
<keyword evidence="3" id="KW-1185">Reference proteome</keyword>
<feature type="region of interest" description="Disordered" evidence="1">
    <location>
        <begin position="109"/>
        <end position="173"/>
    </location>
</feature>
<evidence type="ECO:0008006" key="4">
    <source>
        <dbReference type="Google" id="ProtNLM"/>
    </source>
</evidence>
<feature type="compositionally biased region" description="Low complexity" evidence="1">
    <location>
        <begin position="116"/>
        <end position="154"/>
    </location>
</feature>
<feature type="region of interest" description="Disordered" evidence="1">
    <location>
        <begin position="202"/>
        <end position="270"/>
    </location>
</feature>
<feature type="compositionally biased region" description="Polar residues" evidence="1">
    <location>
        <begin position="202"/>
        <end position="217"/>
    </location>
</feature>
<accession>A0AAD5T3Z0</accession>
<dbReference type="CDD" id="cd14496">
    <property type="entry name" value="PTP_paladin"/>
    <property type="match status" value="1"/>
</dbReference>
<proteinExistence type="predicted"/>
<dbReference type="EMBL" id="JADGJH010000487">
    <property type="protein sequence ID" value="KAJ3127930.1"/>
    <property type="molecule type" value="Genomic_DNA"/>
</dbReference>
<dbReference type="Gene3D" id="3.90.190.10">
    <property type="entry name" value="Protein tyrosine phosphatase superfamily"/>
    <property type="match status" value="3"/>
</dbReference>
<comment type="caution">
    <text evidence="2">The sequence shown here is derived from an EMBL/GenBank/DDBJ whole genome shotgun (WGS) entry which is preliminary data.</text>
</comment>
<feature type="compositionally biased region" description="Polar residues" evidence="1">
    <location>
        <begin position="1"/>
        <end position="13"/>
    </location>
</feature>
<dbReference type="PANTHER" id="PTHR23339">
    <property type="entry name" value="TYROSINE SPECIFIC PROTEIN PHOSPHATASE AND DUAL SPECIFICITY PROTEIN PHOSPHATASE"/>
    <property type="match status" value="1"/>
</dbReference>
<dbReference type="InterPro" id="IPR050561">
    <property type="entry name" value="PTP"/>
</dbReference>
<dbReference type="Pfam" id="PF14566">
    <property type="entry name" value="PTPlike_phytase"/>
    <property type="match status" value="3"/>
</dbReference>
<protein>
    <recommendedName>
        <fullName evidence="4">Inositol hexakisphosphate-domain-containing protein</fullName>
    </recommendedName>
</protein>